<protein>
    <submittedName>
        <fullName evidence="2">Uncharacterized protein</fullName>
    </submittedName>
</protein>
<proteinExistence type="predicted"/>
<evidence type="ECO:0000313" key="2">
    <source>
        <dbReference type="EMBL" id="KAL2081625.1"/>
    </source>
</evidence>
<evidence type="ECO:0000313" key="3">
    <source>
        <dbReference type="Proteomes" id="UP001591681"/>
    </source>
</evidence>
<dbReference type="Proteomes" id="UP001591681">
    <property type="component" value="Unassembled WGS sequence"/>
</dbReference>
<accession>A0ABD1J514</accession>
<keyword evidence="1" id="KW-0175">Coiled coil</keyword>
<dbReference type="PANTHER" id="PTHR21707:SF42">
    <property type="entry name" value="FLAGELLUM-ASSOCIATED COILED-COIL DOMAIN-CONTAINING PROTEIN 1"/>
    <property type="match status" value="1"/>
</dbReference>
<reference evidence="2 3" key="1">
    <citation type="submission" date="2024-09" db="EMBL/GenBank/DDBJ databases">
        <title>A chromosome-level genome assembly of Gray's grenadier anchovy, Coilia grayii.</title>
        <authorList>
            <person name="Fu Z."/>
        </authorList>
    </citation>
    <scope>NUCLEOTIDE SEQUENCE [LARGE SCALE GENOMIC DNA]</scope>
    <source>
        <strain evidence="2">G4</strain>
        <tissue evidence="2">Muscle</tissue>
    </source>
</reference>
<name>A0ABD1J514_9TELE</name>
<dbReference type="EMBL" id="JBHFQA010000020">
    <property type="protein sequence ID" value="KAL2081625.1"/>
    <property type="molecule type" value="Genomic_DNA"/>
</dbReference>
<evidence type="ECO:0000256" key="1">
    <source>
        <dbReference type="SAM" id="Coils"/>
    </source>
</evidence>
<gene>
    <name evidence="2" type="ORF">ACEWY4_023478</name>
</gene>
<dbReference type="PANTHER" id="PTHR21707">
    <property type="entry name" value="FLAGELLUM-ASSOCIATED COILED-COIL DOMAIN-CONTAINING PROTEIN 1"/>
    <property type="match status" value="1"/>
</dbReference>
<organism evidence="2 3">
    <name type="scientific">Coilia grayii</name>
    <name type="common">Gray's grenadier anchovy</name>
    <dbReference type="NCBI Taxonomy" id="363190"/>
    <lineage>
        <taxon>Eukaryota</taxon>
        <taxon>Metazoa</taxon>
        <taxon>Chordata</taxon>
        <taxon>Craniata</taxon>
        <taxon>Vertebrata</taxon>
        <taxon>Euteleostomi</taxon>
        <taxon>Actinopterygii</taxon>
        <taxon>Neopterygii</taxon>
        <taxon>Teleostei</taxon>
        <taxon>Clupei</taxon>
        <taxon>Clupeiformes</taxon>
        <taxon>Clupeoidei</taxon>
        <taxon>Engraulidae</taxon>
        <taxon>Coilinae</taxon>
        <taxon>Coilia</taxon>
    </lineage>
</organism>
<comment type="caution">
    <text evidence="2">The sequence shown here is derived from an EMBL/GenBank/DDBJ whole genome shotgun (WGS) entry which is preliminary data.</text>
</comment>
<feature type="coiled-coil region" evidence="1">
    <location>
        <begin position="61"/>
        <end position="99"/>
    </location>
</feature>
<keyword evidence="3" id="KW-1185">Reference proteome</keyword>
<dbReference type="AlphaFoldDB" id="A0ABD1J514"/>
<sequence length="166" mass="19747">MVELHSKHMEEERNYAAERYALLDKDYDFLKSSFRTYKDSIAEEMRSSWLKKESSWKEEQERDLLEQIMSLKKQLSHSEDEKEEQRKDFEAEMAELHTSYNAEIKGLEKELTEKDISIALLNTALMQTQYKLDVVNINSPENETKKELNRRRATNLKLSQSKSTLY</sequence>
<dbReference type="InterPro" id="IPR026674">
    <property type="entry name" value="FLACC1"/>
</dbReference>